<accession>A0A4Y2SFR0</accession>
<reference evidence="1 2" key="1">
    <citation type="journal article" date="2019" name="Sci. Rep.">
        <title>Orb-weaving spider Araneus ventricosus genome elucidates the spidroin gene catalogue.</title>
        <authorList>
            <person name="Kono N."/>
            <person name="Nakamura H."/>
            <person name="Ohtoshi R."/>
            <person name="Moran D.A.P."/>
            <person name="Shinohara A."/>
            <person name="Yoshida Y."/>
            <person name="Fujiwara M."/>
            <person name="Mori M."/>
            <person name="Tomita M."/>
            <person name="Arakawa K."/>
        </authorList>
    </citation>
    <scope>NUCLEOTIDE SEQUENCE [LARGE SCALE GENOMIC DNA]</scope>
</reference>
<protein>
    <submittedName>
        <fullName evidence="1">Uncharacterized protein</fullName>
    </submittedName>
</protein>
<dbReference type="EMBL" id="BGPR01021126">
    <property type="protein sequence ID" value="GBN86130.1"/>
    <property type="molecule type" value="Genomic_DNA"/>
</dbReference>
<comment type="caution">
    <text evidence="1">The sequence shown here is derived from an EMBL/GenBank/DDBJ whole genome shotgun (WGS) entry which is preliminary data.</text>
</comment>
<name>A0A4Y2SFR0_ARAVE</name>
<sequence>MQTVRGQQDGCLKKSALVNRDTLNRRRSAKLVNAAQIRTALFQAGSIRKYAFANQDIGKLMESALVMPYAVIVPSQTLFRNNPAALDELEELILHTLTTISDGITTERTRKL</sequence>
<organism evidence="1 2">
    <name type="scientific">Araneus ventricosus</name>
    <name type="common">Orbweaver spider</name>
    <name type="synonym">Epeira ventricosa</name>
    <dbReference type="NCBI Taxonomy" id="182803"/>
    <lineage>
        <taxon>Eukaryota</taxon>
        <taxon>Metazoa</taxon>
        <taxon>Ecdysozoa</taxon>
        <taxon>Arthropoda</taxon>
        <taxon>Chelicerata</taxon>
        <taxon>Arachnida</taxon>
        <taxon>Araneae</taxon>
        <taxon>Araneomorphae</taxon>
        <taxon>Entelegynae</taxon>
        <taxon>Araneoidea</taxon>
        <taxon>Araneidae</taxon>
        <taxon>Araneus</taxon>
    </lineage>
</organism>
<dbReference type="AlphaFoldDB" id="A0A4Y2SFR0"/>
<evidence type="ECO:0000313" key="2">
    <source>
        <dbReference type="Proteomes" id="UP000499080"/>
    </source>
</evidence>
<dbReference type="Proteomes" id="UP000499080">
    <property type="component" value="Unassembled WGS sequence"/>
</dbReference>
<proteinExistence type="predicted"/>
<gene>
    <name evidence="1" type="ORF">AVEN_265806_1</name>
</gene>
<keyword evidence="2" id="KW-1185">Reference proteome</keyword>
<evidence type="ECO:0000313" key="1">
    <source>
        <dbReference type="EMBL" id="GBN86130.1"/>
    </source>
</evidence>